<proteinExistence type="predicted"/>
<dbReference type="EMBL" id="CAJPVJ010010550">
    <property type="protein sequence ID" value="CAG2173290.1"/>
    <property type="molecule type" value="Genomic_DNA"/>
</dbReference>
<keyword evidence="3" id="KW-0288">FMN</keyword>
<dbReference type="AlphaFoldDB" id="A0A7R9MA04"/>
<evidence type="ECO:0000256" key="1">
    <source>
        <dbReference type="ARBA" id="ARBA00001917"/>
    </source>
</evidence>
<keyword evidence="5" id="KW-0560">Oxidoreductase</keyword>
<reference evidence="7" key="1">
    <citation type="submission" date="2020-11" db="EMBL/GenBank/DDBJ databases">
        <authorList>
            <person name="Tran Van P."/>
        </authorList>
    </citation>
    <scope>NUCLEOTIDE SEQUENCE</scope>
</reference>
<name>A0A7R9MA04_9ACAR</name>
<organism evidence="7">
    <name type="scientific">Oppiella nova</name>
    <dbReference type="NCBI Taxonomy" id="334625"/>
    <lineage>
        <taxon>Eukaryota</taxon>
        <taxon>Metazoa</taxon>
        <taxon>Ecdysozoa</taxon>
        <taxon>Arthropoda</taxon>
        <taxon>Chelicerata</taxon>
        <taxon>Arachnida</taxon>
        <taxon>Acari</taxon>
        <taxon>Acariformes</taxon>
        <taxon>Sarcoptiformes</taxon>
        <taxon>Oribatida</taxon>
        <taxon>Brachypylina</taxon>
        <taxon>Oppioidea</taxon>
        <taxon>Oppiidae</taxon>
        <taxon>Oppiella</taxon>
    </lineage>
</organism>
<dbReference type="GO" id="GO:0003959">
    <property type="term" value="F:NADPH dehydrogenase activity"/>
    <property type="evidence" value="ECO:0007669"/>
    <property type="project" value="InterPro"/>
</dbReference>
<evidence type="ECO:0000259" key="6">
    <source>
        <dbReference type="Pfam" id="PF00724"/>
    </source>
</evidence>
<dbReference type="InterPro" id="IPR001155">
    <property type="entry name" value="OxRdtase_FMN_N"/>
</dbReference>
<dbReference type="GO" id="GO:0010181">
    <property type="term" value="F:FMN binding"/>
    <property type="evidence" value="ECO:0007669"/>
    <property type="project" value="InterPro"/>
</dbReference>
<dbReference type="Pfam" id="PF00724">
    <property type="entry name" value="Oxidored_FMN"/>
    <property type="match status" value="1"/>
</dbReference>
<dbReference type="GO" id="GO:0050661">
    <property type="term" value="F:NADP binding"/>
    <property type="evidence" value="ECO:0007669"/>
    <property type="project" value="InterPro"/>
</dbReference>
<dbReference type="Proteomes" id="UP000728032">
    <property type="component" value="Unassembled WGS sequence"/>
</dbReference>
<dbReference type="SUPFAM" id="SSF51395">
    <property type="entry name" value="FMN-linked oxidoreductases"/>
    <property type="match status" value="1"/>
</dbReference>
<dbReference type="Gene3D" id="3.20.20.70">
    <property type="entry name" value="Aldolase class I"/>
    <property type="match status" value="1"/>
</dbReference>
<dbReference type="EMBL" id="OC925375">
    <property type="protein sequence ID" value="CAD7656103.1"/>
    <property type="molecule type" value="Genomic_DNA"/>
</dbReference>
<evidence type="ECO:0000313" key="7">
    <source>
        <dbReference type="EMBL" id="CAD7656103.1"/>
    </source>
</evidence>
<evidence type="ECO:0000256" key="3">
    <source>
        <dbReference type="ARBA" id="ARBA00022643"/>
    </source>
</evidence>
<evidence type="ECO:0000256" key="2">
    <source>
        <dbReference type="ARBA" id="ARBA00022630"/>
    </source>
</evidence>
<dbReference type="OrthoDB" id="72788at2759"/>
<dbReference type="InterPro" id="IPR044152">
    <property type="entry name" value="YqjM-like"/>
</dbReference>
<dbReference type="PANTHER" id="PTHR43303:SF4">
    <property type="entry name" value="NADPH DEHYDROGENASE C23G7.10C-RELATED"/>
    <property type="match status" value="1"/>
</dbReference>
<evidence type="ECO:0000313" key="8">
    <source>
        <dbReference type="Proteomes" id="UP000728032"/>
    </source>
</evidence>
<comment type="cofactor">
    <cofactor evidence="1">
        <name>FMN</name>
        <dbReference type="ChEBI" id="CHEBI:58210"/>
    </cofactor>
</comment>
<evidence type="ECO:0000256" key="4">
    <source>
        <dbReference type="ARBA" id="ARBA00022857"/>
    </source>
</evidence>
<evidence type="ECO:0000256" key="5">
    <source>
        <dbReference type="ARBA" id="ARBA00023002"/>
    </source>
</evidence>
<feature type="domain" description="NADH:flavin oxidoreductase/NADH oxidase N-terminal" evidence="6">
    <location>
        <begin position="10"/>
        <end position="342"/>
    </location>
</feature>
<accession>A0A7R9MA04</accession>
<keyword evidence="4" id="KW-0521">NADP</keyword>
<gene>
    <name evidence="7" type="ORF">ONB1V03_LOCUS12743</name>
</gene>
<keyword evidence="2" id="KW-0285">Flavoprotein</keyword>
<dbReference type="InterPro" id="IPR013785">
    <property type="entry name" value="Aldolase_TIM"/>
</dbReference>
<dbReference type="PANTHER" id="PTHR43303">
    <property type="entry name" value="NADPH DEHYDROGENASE C23G7.10C-RELATED"/>
    <property type="match status" value="1"/>
</dbReference>
<feature type="non-terminal residue" evidence="7">
    <location>
        <position position="1"/>
    </location>
</feature>
<sequence length="342" mass="37129">MVDKQPKPTMFTPITIRGVRFRNRICVAPMSQHMCEPENLDTGAHGGMVNNWHLVHYGTLARGGAGLVMMEATGVEPGGRLSKHSPGLWRDDQLKPMCEIITFIKDQGAVPGLQLVHAGRKANIELRNTDTFMGWTDCGVYPVIAPSPIAYNDRSVVPIEATGADISRVTEAHVSAAKRAVEAEFQVIELHFGHGYLVSTFLSPITNKRTDEYGGSLVNRMRLALDIARGVRQALPDTIVLGVRLSVTDYCDMGWELENSIILARQLKQIGVDFIDCSSGDVVAQCTHNPLDPSPMQVDSAGIISRATGMATVAVGDIVEPLEAENILKQNGGPVMVFMGRA</sequence>
<keyword evidence="8" id="KW-1185">Reference proteome</keyword>
<protein>
    <recommendedName>
        <fullName evidence="6">NADH:flavin oxidoreductase/NADH oxidase N-terminal domain-containing protein</fullName>
    </recommendedName>
</protein>